<dbReference type="SUPFAM" id="SSF46689">
    <property type="entry name" value="Homeodomain-like"/>
    <property type="match status" value="1"/>
</dbReference>
<dbReference type="Proteomes" id="UP001143486">
    <property type="component" value="Unassembled WGS sequence"/>
</dbReference>
<dbReference type="SMART" id="SM00342">
    <property type="entry name" value="HTH_ARAC"/>
    <property type="match status" value="1"/>
</dbReference>
<evidence type="ECO:0000256" key="3">
    <source>
        <dbReference type="ARBA" id="ARBA00023163"/>
    </source>
</evidence>
<organism evidence="6 7">
    <name type="scientific">Maricaulis virginensis</name>
    <dbReference type="NCBI Taxonomy" id="144022"/>
    <lineage>
        <taxon>Bacteria</taxon>
        <taxon>Pseudomonadati</taxon>
        <taxon>Pseudomonadota</taxon>
        <taxon>Alphaproteobacteria</taxon>
        <taxon>Maricaulales</taxon>
        <taxon>Maricaulaceae</taxon>
        <taxon>Maricaulis</taxon>
    </lineage>
</organism>
<keyword evidence="3" id="KW-0804">Transcription</keyword>
<keyword evidence="1" id="KW-0805">Transcription regulation</keyword>
<dbReference type="GO" id="GO:0043565">
    <property type="term" value="F:sequence-specific DNA binding"/>
    <property type="evidence" value="ECO:0007669"/>
    <property type="project" value="InterPro"/>
</dbReference>
<evidence type="ECO:0000256" key="1">
    <source>
        <dbReference type="ARBA" id="ARBA00023015"/>
    </source>
</evidence>
<dbReference type="PANTHER" id="PTHR43280">
    <property type="entry name" value="ARAC-FAMILY TRANSCRIPTIONAL REGULATOR"/>
    <property type="match status" value="1"/>
</dbReference>
<dbReference type="Gene3D" id="1.10.10.60">
    <property type="entry name" value="Homeodomain-like"/>
    <property type="match status" value="1"/>
</dbReference>
<feature type="region of interest" description="Disordered" evidence="4">
    <location>
        <begin position="58"/>
        <end position="86"/>
    </location>
</feature>
<dbReference type="PRINTS" id="PR00032">
    <property type="entry name" value="HTHARAC"/>
</dbReference>
<evidence type="ECO:0000256" key="4">
    <source>
        <dbReference type="SAM" id="MobiDB-lite"/>
    </source>
</evidence>
<dbReference type="InterPro" id="IPR009057">
    <property type="entry name" value="Homeodomain-like_sf"/>
</dbReference>
<feature type="domain" description="HTH araC/xylS-type" evidence="5">
    <location>
        <begin position="1"/>
        <end position="65"/>
    </location>
</feature>
<dbReference type="InterPro" id="IPR018060">
    <property type="entry name" value="HTH_AraC"/>
</dbReference>
<dbReference type="GO" id="GO:0003700">
    <property type="term" value="F:DNA-binding transcription factor activity"/>
    <property type="evidence" value="ECO:0007669"/>
    <property type="project" value="InterPro"/>
</dbReference>
<dbReference type="Pfam" id="PF12833">
    <property type="entry name" value="HTH_18"/>
    <property type="match status" value="1"/>
</dbReference>
<dbReference type="EMBL" id="BSFE01000016">
    <property type="protein sequence ID" value="GLK53925.1"/>
    <property type="molecule type" value="Genomic_DNA"/>
</dbReference>
<dbReference type="AlphaFoldDB" id="A0A9W6IRJ9"/>
<reference evidence="6" key="2">
    <citation type="submission" date="2023-01" db="EMBL/GenBank/DDBJ databases">
        <authorList>
            <person name="Sun Q."/>
            <person name="Evtushenko L."/>
        </authorList>
    </citation>
    <scope>NUCLEOTIDE SEQUENCE</scope>
    <source>
        <strain evidence="6">VKM B-1513</strain>
    </source>
</reference>
<dbReference type="InterPro" id="IPR020449">
    <property type="entry name" value="Tscrpt_reg_AraC-type_HTH"/>
</dbReference>
<keyword evidence="7" id="KW-1185">Reference proteome</keyword>
<accession>A0A9W6IRJ9</accession>
<comment type="caution">
    <text evidence="6">The sequence shown here is derived from an EMBL/GenBank/DDBJ whole genome shotgun (WGS) entry which is preliminary data.</text>
</comment>
<reference evidence="6" key="1">
    <citation type="journal article" date="2014" name="Int. J. Syst. Evol. Microbiol.">
        <title>Complete genome sequence of Corynebacterium casei LMG S-19264T (=DSM 44701T), isolated from a smear-ripened cheese.</title>
        <authorList>
            <consortium name="US DOE Joint Genome Institute (JGI-PGF)"/>
            <person name="Walter F."/>
            <person name="Albersmeier A."/>
            <person name="Kalinowski J."/>
            <person name="Ruckert C."/>
        </authorList>
    </citation>
    <scope>NUCLEOTIDE SEQUENCE</scope>
    <source>
        <strain evidence="6">VKM B-1513</strain>
    </source>
</reference>
<dbReference type="PROSITE" id="PS00041">
    <property type="entry name" value="HTH_ARAC_FAMILY_1"/>
    <property type="match status" value="1"/>
</dbReference>
<evidence type="ECO:0000256" key="2">
    <source>
        <dbReference type="ARBA" id="ARBA00023125"/>
    </source>
</evidence>
<evidence type="ECO:0000313" key="7">
    <source>
        <dbReference type="Proteomes" id="UP001143486"/>
    </source>
</evidence>
<gene>
    <name evidence="6" type="ORF">GCM10017621_34330</name>
</gene>
<dbReference type="PROSITE" id="PS01124">
    <property type="entry name" value="HTH_ARAC_FAMILY_2"/>
    <property type="match status" value="1"/>
</dbReference>
<evidence type="ECO:0000259" key="5">
    <source>
        <dbReference type="PROSITE" id="PS01124"/>
    </source>
</evidence>
<dbReference type="PANTHER" id="PTHR43280:SF29">
    <property type="entry name" value="ARAC-FAMILY TRANSCRIPTIONAL REGULATOR"/>
    <property type="match status" value="1"/>
</dbReference>
<proteinExistence type="predicted"/>
<protein>
    <recommendedName>
        <fullName evidence="5">HTH araC/xylS-type domain-containing protein</fullName>
    </recommendedName>
</protein>
<keyword evidence="2" id="KW-0238">DNA-binding</keyword>
<name>A0A9W6IRJ9_9PROT</name>
<sequence>MIEAVGVNFFDFVNRHRATEARRLLVHSDLSVLEIGLEVGFNSRSTFNAAFKKHVGSSPSAYRAGARNTRLEVAPSTEKPPATTSE</sequence>
<evidence type="ECO:0000313" key="6">
    <source>
        <dbReference type="EMBL" id="GLK53925.1"/>
    </source>
</evidence>
<dbReference type="InterPro" id="IPR018062">
    <property type="entry name" value="HTH_AraC-typ_CS"/>
</dbReference>